<feature type="domain" description="F-box" evidence="2">
    <location>
        <begin position="14"/>
        <end position="62"/>
    </location>
</feature>
<reference evidence="3" key="1">
    <citation type="journal article" date="2021" name="Nat. Commun.">
        <title>Genetic determinants of endophytism in the Arabidopsis root mycobiome.</title>
        <authorList>
            <person name="Mesny F."/>
            <person name="Miyauchi S."/>
            <person name="Thiergart T."/>
            <person name="Pickel B."/>
            <person name="Atanasova L."/>
            <person name="Karlsson M."/>
            <person name="Huettel B."/>
            <person name="Barry K.W."/>
            <person name="Haridas S."/>
            <person name="Chen C."/>
            <person name="Bauer D."/>
            <person name="Andreopoulos W."/>
            <person name="Pangilinan J."/>
            <person name="LaButti K."/>
            <person name="Riley R."/>
            <person name="Lipzen A."/>
            <person name="Clum A."/>
            <person name="Drula E."/>
            <person name="Henrissat B."/>
            <person name="Kohler A."/>
            <person name="Grigoriev I.V."/>
            <person name="Martin F.M."/>
            <person name="Hacquard S."/>
        </authorList>
    </citation>
    <scope>NUCLEOTIDE SEQUENCE</scope>
    <source>
        <strain evidence="3">MPI-CAGE-AT-0016</strain>
    </source>
</reference>
<evidence type="ECO:0000313" key="3">
    <source>
        <dbReference type="EMBL" id="KAH7349931.1"/>
    </source>
</evidence>
<comment type="caution">
    <text evidence="3">The sequence shown here is derived from an EMBL/GenBank/DDBJ whole genome shotgun (WGS) entry which is preliminary data.</text>
</comment>
<dbReference type="EMBL" id="JAGPXD010000006">
    <property type="protein sequence ID" value="KAH7349931.1"/>
    <property type="molecule type" value="Genomic_DNA"/>
</dbReference>
<keyword evidence="4" id="KW-1185">Reference proteome</keyword>
<evidence type="ECO:0000259" key="2">
    <source>
        <dbReference type="PROSITE" id="PS50181"/>
    </source>
</evidence>
<dbReference type="OrthoDB" id="3766406at2759"/>
<sequence length="403" mass="46645">MSTTNDTSSAKLHTNPLSSLPLDAWLSITEYLPPYDLLYLSHTCKALRAVAGRGLPEDIRNLTQTVDRWSFIAGLASTSLNHWACLECYQLHLVDLKDNPANRVGYLRWGSCHSLSQDNYNDDDNATRCTAYSGKYETDLTHIQLALKYAARNRLSAPYMKHFEELMAPFHVSLEDPLFGGPATNVDDLLPILDYRATPKILKQNVDGSSPVLRYVLHEEWQYRLPRDYEDMPYMDTESTFLHLRRSVFRSADSCKHQRPTTDPAPVIETDHTRTTDSTPAMEMHLEDLKTKPLGQRISLSCRKCPTDYEMWFEGQGRRKLLKVHVWKDMRISEEEWKRRTRWCYSMGNGPFVQDFTPGDARYLYENNGRLPQRRCVNVDEGTPEGLESSWERIRNVVWEILT</sequence>
<gene>
    <name evidence="3" type="ORF">B0T11DRAFT_135973</name>
</gene>
<feature type="region of interest" description="Disordered" evidence="1">
    <location>
        <begin position="255"/>
        <end position="276"/>
    </location>
</feature>
<name>A0A8K0T6I2_9PEZI</name>
<proteinExistence type="predicted"/>
<dbReference type="AlphaFoldDB" id="A0A8K0T6I2"/>
<dbReference type="Proteomes" id="UP000813385">
    <property type="component" value="Unassembled WGS sequence"/>
</dbReference>
<evidence type="ECO:0000313" key="4">
    <source>
        <dbReference type="Proteomes" id="UP000813385"/>
    </source>
</evidence>
<dbReference type="PROSITE" id="PS50181">
    <property type="entry name" value="FBOX"/>
    <property type="match status" value="1"/>
</dbReference>
<organism evidence="3 4">
    <name type="scientific">Plectosphaerella cucumerina</name>
    <dbReference type="NCBI Taxonomy" id="40658"/>
    <lineage>
        <taxon>Eukaryota</taxon>
        <taxon>Fungi</taxon>
        <taxon>Dikarya</taxon>
        <taxon>Ascomycota</taxon>
        <taxon>Pezizomycotina</taxon>
        <taxon>Sordariomycetes</taxon>
        <taxon>Hypocreomycetidae</taxon>
        <taxon>Glomerellales</taxon>
        <taxon>Plectosphaerellaceae</taxon>
        <taxon>Plectosphaerella</taxon>
    </lineage>
</organism>
<protein>
    <recommendedName>
        <fullName evidence="2">F-box domain-containing protein</fullName>
    </recommendedName>
</protein>
<dbReference type="SUPFAM" id="SSF81383">
    <property type="entry name" value="F-box domain"/>
    <property type="match status" value="1"/>
</dbReference>
<accession>A0A8K0T6I2</accession>
<dbReference type="Pfam" id="PF00646">
    <property type="entry name" value="F-box"/>
    <property type="match status" value="1"/>
</dbReference>
<evidence type="ECO:0000256" key="1">
    <source>
        <dbReference type="SAM" id="MobiDB-lite"/>
    </source>
</evidence>
<dbReference type="CDD" id="cd09917">
    <property type="entry name" value="F-box_SF"/>
    <property type="match status" value="1"/>
</dbReference>
<dbReference type="InterPro" id="IPR001810">
    <property type="entry name" value="F-box_dom"/>
</dbReference>
<dbReference type="InterPro" id="IPR036047">
    <property type="entry name" value="F-box-like_dom_sf"/>
</dbReference>